<protein>
    <recommendedName>
        <fullName evidence="5">Sugar-binding protein</fullName>
    </recommendedName>
</protein>
<dbReference type="EMBL" id="CP136924">
    <property type="protein sequence ID" value="WXA02339.1"/>
    <property type="molecule type" value="Genomic_DNA"/>
</dbReference>
<dbReference type="NCBIfam" id="TIGR01643">
    <property type="entry name" value="YD_repeat_2x"/>
    <property type="match status" value="1"/>
</dbReference>
<evidence type="ECO:0000313" key="4">
    <source>
        <dbReference type="Proteomes" id="UP001368318"/>
    </source>
</evidence>
<keyword evidence="1" id="KW-0732">Signal</keyword>
<name>A0AAU6P4Y1_9FLAO</name>
<evidence type="ECO:0000313" key="2">
    <source>
        <dbReference type="EMBL" id="WXA02339.1"/>
    </source>
</evidence>
<feature type="chain" id="PRO_5044712932" description="Sugar-binding protein" evidence="1">
    <location>
        <begin position="25"/>
        <end position="420"/>
    </location>
</feature>
<evidence type="ECO:0008006" key="5">
    <source>
        <dbReference type="Google" id="ProtNLM"/>
    </source>
</evidence>
<organism evidence="3">
    <name type="scientific">Mangrovimonas cancribranchiae</name>
    <dbReference type="NCBI Taxonomy" id="3080055"/>
    <lineage>
        <taxon>Bacteria</taxon>
        <taxon>Pseudomonadati</taxon>
        <taxon>Bacteroidota</taxon>
        <taxon>Flavobacteriia</taxon>
        <taxon>Flavobacteriales</taxon>
        <taxon>Flavobacteriaceae</taxon>
        <taxon>Mangrovimonas</taxon>
    </lineage>
</organism>
<proteinExistence type="predicted"/>
<dbReference type="Proteomes" id="UP001368318">
    <property type="component" value="Chromosome"/>
</dbReference>
<dbReference type="RefSeq" id="WP_338731516.1">
    <property type="nucleotide sequence ID" value="NZ_CP136924.1"/>
</dbReference>
<feature type="signal peptide" evidence="1">
    <location>
        <begin position="1"/>
        <end position="24"/>
    </location>
</feature>
<dbReference type="InterPro" id="IPR006530">
    <property type="entry name" value="YD"/>
</dbReference>
<dbReference type="AlphaFoldDB" id="A0AAU6P4Y1"/>
<accession>A0AAU6P4Y1</accession>
<evidence type="ECO:0000256" key="1">
    <source>
        <dbReference type="SAM" id="SignalP"/>
    </source>
</evidence>
<evidence type="ECO:0000313" key="3">
    <source>
        <dbReference type="EMBL" id="WXA12499.1"/>
    </source>
</evidence>
<dbReference type="EMBL" id="CP136925">
    <property type="protein sequence ID" value="WXA12499.1"/>
    <property type="molecule type" value="Genomic_DNA"/>
</dbReference>
<gene>
    <name evidence="3" type="ORF">R3L15_10245</name>
    <name evidence="2" type="ORF">R3L16_11340</name>
</gene>
<sequence length="420" mass="48664">MKLRCFLWLLLTSFFPGVYSGSIAQEKSNDLHTFYYSTVEFVETPLSSIKGSVPLNKEEAMKRNHYRFSYNEKHQLVSVSFFNGKTPRGPNHTASLFTLAHFMKFEYREESETISFFNTQGEPDEVLGNCSLFVYTYNDLGFRNRLYFLNKNNQRITNSWGIYEYQWEYLDDGSIIENRYDEQGNQVSIRPGFEFYRLRLYFNPSGHIALMQNIDENGNLVENSSGASQDRITTNSQGNFLEWNVLNNNNELENGNGPNVAIGKQEFNVYGYEVALEHQDEKSQVMASAYGIYMSKTKFDPFGNIQERTFYNAEGNPAKHNNAGYHKLSLTWDEQGNKRKSLRYFDVVGNPCIHATRGYHGVRYDYDDQGRISRISYLSTSDELTNRKDNGRAYSVYKYGKDDGEIQVVHFDTSNSELKQ</sequence>
<reference evidence="3 4" key="1">
    <citation type="submission" date="2023-10" db="EMBL/GenBank/DDBJ databases">
        <title>Culture-based analysis of two novel bacteria associated with mangrove crab gills.</title>
        <authorList>
            <person name="Yang X."/>
            <person name="Garuglieri E."/>
            <person name="Van Goethem M.W."/>
            <person name="Fusi M."/>
            <person name="Marasco R."/>
            <person name="Daffonchio D.G."/>
        </authorList>
    </citation>
    <scope>NUCLEOTIDE SEQUENCE</scope>
    <source>
        <strain evidence="3">UG2-1</strain>
        <strain evidence="2">UG2-2</strain>
        <strain evidence="4">UG2_2</strain>
    </source>
</reference>
<dbReference type="KEGG" id="mcaa:R3L15_10245"/>
<keyword evidence="4" id="KW-1185">Reference proteome</keyword>